<dbReference type="OrthoDB" id="411145at2759"/>
<keyword evidence="5 6" id="KW-0460">Magnesium</keyword>
<dbReference type="GO" id="GO:0046872">
    <property type="term" value="F:metal ion binding"/>
    <property type="evidence" value="ECO:0007669"/>
    <property type="project" value="UniProtKB-KW"/>
</dbReference>
<dbReference type="Proteomes" id="UP000604046">
    <property type="component" value="Unassembled WGS sequence"/>
</dbReference>
<dbReference type="Gene3D" id="3.40.190.80">
    <property type="match status" value="1"/>
</dbReference>
<gene>
    <name evidence="8" type="ORF">SNAT2548_LOCUS11715</name>
</gene>
<dbReference type="GO" id="GO:0008441">
    <property type="term" value="F:3'(2'),5'-bisphosphate nucleotidase activity"/>
    <property type="evidence" value="ECO:0007669"/>
    <property type="project" value="TreeGrafter"/>
</dbReference>
<keyword evidence="4" id="KW-0378">Hydrolase</keyword>
<evidence type="ECO:0000313" key="8">
    <source>
        <dbReference type="EMBL" id="CAE7246420.1"/>
    </source>
</evidence>
<evidence type="ECO:0000313" key="9">
    <source>
        <dbReference type="Proteomes" id="UP000604046"/>
    </source>
</evidence>
<dbReference type="InterPro" id="IPR051090">
    <property type="entry name" value="Inositol_monoP_superfamily"/>
</dbReference>
<feature type="binding site" evidence="6">
    <location>
        <position position="362"/>
    </location>
    <ligand>
        <name>Mg(2+)</name>
        <dbReference type="ChEBI" id="CHEBI:18420"/>
        <label>1</label>
        <note>catalytic</note>
    </ligand>
</feature>
<dbReference type="PANTHER" id="PTHR43200">
    <property type="entry name" value="PHOSPHATASE"/>
    <property type="match status" value="1"/>
</dbReference>
<dbReference type="InterPro" id="IPR000760">
    <property type="entry name" value="Inositol_monophosphatase-like"/>
</dbReference>
<organism evidence="8 9">
    <name type="scientific">Symbiodinium natans</name>
    <dbReference type="NCBI Taxonomy" id="878477"/>
    <lineage>
        <taxon>Eukaryota</taxon>
        <taxon>Sar</taxon>
        <taxon>Alveolata</taxon>
        <taxon>Dinophyceae</taxon>
        <taxon>Suessiales</taxon>
        <taxon>Symbiodiniaceae</taxon>
        <taxon>Symbiodinium</taxon>
    </lineage>
</organism>
<feature type="region of interest" description="Disordered" evidence="7">
    <location>
        <begin position="1"/>
        <end position="36"/>
    </location>
</feature>
<dbReference type="PRINTS" id="PR00377">
    <property type="entry name" value="IMPHPHTASES"/>
</dbReference>
<evidence type="ECO:0000256" key="2">
    <source>
        <dbReference type="ARBA" id="ARBA00009759"/>
    </source>
</evidence>
<feature type="binding site" evidence="6">
    <location>
        <position position="217"/>
    </location>
    <ligand>
        <name>Mg(2+)</name>
        <dbReference type="ChEBI" id="CHEBI:18420"/>
        <label>1</label>
        <note>catalytic</note>
    </ligand>
</feature>
<dbReference type="Pfam" id="PF00459">
    <property type="entry name" value="Inositol_P"/>
    <property type="match status" value="1"/>
</dbReference>
<dbReference type="GO" id="GO:0000103">
    <property type="term" value="P:sulfate assimilation"/>
    <property type="evidence" value="ECO:0007669"/>
    <property type="project" value="TreeGrafter"/>
</dbReference>
<dbReference type="PROSITE" id="PS00629">
    <property type="entry name" value="IMP_1"/>
    <property type="match status" value="1"/>
</dbReference>
<dbReference type="PANTHER" id="PTHR43200:SF4">
    <property type="entry name" value="PAP-SPECIFIC PHOSPHATASE, MITOCHONDRIAL-RELATED"/>
    <property type="match status" value="1"/>
</dbReference>
<evidence type="ECO:0000256" key="7">
    <source>
        <dbReference type="SAM" id="MobiDB-lite"/>
    </source>
</evidence>
<comment type="similarity">
    <text evidence="2">Belongs to the inositol monophosphatase superfamily.</text>
</comment>
<feature type="binding site" evidence="6">
    <location>
        <position position="218"/>
    </location>
    <ligand>
        <name>Mg(2+)</name>
        <dbReference type="ChEBI" id="CHEBI:18420"/>
        <label>1</label>
        <note>catalytic</note>
    </ligand>
</feature>
<evidence type="ECO:0000256" key="3">
    <source>
        <dbReference type="ARBA" id="ARBA00022723"/>
    </source>
</evidence>
<dbReference type="SUPFAM" id="SSF56655">
    <property type="entry name" value="Carbohydrate phosphatase"/>
    <property type="match status" value="1"/>
</dbReference>
<dbReference type="EMBL" id="CAJNDS010001079">
    <property type="protein sequence ID" value="CAE7246420.1"/>
    <property type="molecule type" value="Genomic_DNA"/>
</dbReference>
<evidence type="ECO:0000256" key="4">
    <source>
        <dbReference type="ARBA" id="ARBA00022801"/>
    </source>
</evidence>
<accession>A0A812LLT1</accession>
<evidence type="ECO:0000256" key="6">
    <source>
        <dbReference type="PIRSR" id="PIRSR600760-2"/>
    </source>
</evidence>
<evidence type="ECO:0000256" key="1">
    <source>
        <dbReference type="ARBA" id="ARBA00001946"/>
    </source>
</evidence>
<protein>
    <recommendedName>
        <fullName evidence="10">3'(2'),5'-bisphosphate nucleotidase</fullName>
    </recommendedName>
</protein>
<feature type="binding site" evidence="6">
    <location>
        <position position="159"/>
    </location>
    <ligand>
        <name>Mg(2+)</name>
        <dbReference type="ChEBI" id="CHEBI:18420"/>
        <label>1</label>
        <note>catalytic</note>
    </ligand>
</feature>
<dbReference type="Gene3D" id="3.30.540.10">
    <property type="entry name" value="Fructose-1,6-Bisphosphatase, subunit A, domain 1"/>
    <property type="match status" value="1"/>
</dbReference>
<dbReference type="InterPro" id="IPR020583">
    <property type="entry name" value="Inositol_monoP_metal-BS"/>
</dbReference>
<feature type="binding site" evidence="6">
    <location>
        <position position="215"/>
    </location>
    <ligand>
        <name>Mg(2+)</name>
        <dbReference type="ChEBI" id="CHEBI:18420"/>
        <label>1</label>
        <note>catalytic</note>
    </ligand>
</feature>
<proteinExistence type="inferred from homology"/>
<sequence length="424" mass="44907">MALLSFGSAPGARARALQRSRPPDRGTSRPSGLPQGTITTAVAATVAATTAGVVPGRGRGSRPARPMRAGTMRSALEEEVSAAVEVVQRSMRLVQALACDMEVAPASSGKEMEACDVTAGISAIKPGDSTPVTAADFAIQGLVFEALQKQFPADGFMGEEDAAELRADPDLCRLALELCSRFGNSTLTQESFLAAVDAGLDPLQEKENDRIWVLDPIDGTKGFMTGQGYMIGLSLLMDGEAIIGVMGNPNAVTTPPIMLAVKGRGLRWWPAEGTSPLPYEPSKPKWAAQDFRTLPSSAATLQEGRDYPPWLLSPQSMRYACRPFGDAPASDLCCGSMVKYFAVAAGTHCGYVQYEEQLKTWDHACGILCVEESGGAACVTDAAGEPVRFFGRKFSVCGGIVSCSRWCRPEMRELLLQAAAGNAS</sequence>
<comment type="cofactor">
    <cofactor evidence="1 6">
        <name>Mg(2+)</name>
        <dbReference type="ChEBI" id="CHEBI:18420"/>
    </cofactor>
</comment>
<comment type="caution">
    <text evidence="8">The sequence shown here is derived from an EMBL/GenBank/DDBJ whole genome shotgun (WGS) entry which is preliminary data.</text>
</comment>
<dbReference type="AlphaFoldDB" id="A0A812LLT1"/>
<keyword evidence="3 6" id="KW-0479">Metal-binding</keyword>
<reference evidence="8" key="1">
    <citation type="submission" date="2021-02" db="EMBL/GenBank/DDBJ databases">
        <authorList>
            <person name="Dougan E. K."/>
            <person name="Rhodes N."/>
            <person name="Thang M."/>
            <person name="Chan C."/>
        </authorList>
    </citation>
    <scope>NUCLEOTIDE SEQUENCE</scope>
</reference>
<evidence type="ECO:0008006" key="10">
    <source>
        <dbReference type="Google" id="ProtNLM"/>
    </source>
</evidence>
<name>A0A812LLT1_9DINO</name>
<evidence type="ECO:0000256" key="5">
    <source>
        <dbReference type="ARBA" id="ARBA00022842"/>
    </source>
</evidence>
<keyword evidence="9" id="KW-1185">Reference proteome</keyword>